<evidence type="ECO:0000256" key="2">
    <source>
        <dbReference type="SAM" id="Phobius"/>
    </source>
</evidence>
<proteinExistence type="predicted"/>
<reference evidence="3 4" key="1">
    <citation type="journal article" date="2019" name="Int. J. Syst. Evol. Microbiol.">
        <title>The Global Catalogue of Microorganisms (GCM) 10K type strain sequencing project: providing services to taxonomists for standard genome sequencing and annotation.</title>
        <authorList>
            <consortium name="The Broad Institute Genomics Platform"/>
            <consortium name="The Broad Institute Genome Sequencing Center for Infectious Disease"/>
            <person name="Wu L."/>
            <person name="Ma J."/>
        </authorList>
    </citation>
    <scope>NUCLEOTIDE SEQUENCE [LARGE SCALE GENOMIC DNA]</scope>
    <source>
        <strain evidence="3 4">JCM 6922</strain>
    </source>
</reference>
<keyword evidence="2" id="KW-0472">Membrane</keyword>
<evidence type="ECO:0008006" key="5">
    <source>
        <dbReference type="Google" id="ProtNLM"/>
    </source>
</evidence>
<keyword evidence="2" id="KW-0812">Transmembrane</keyword>
<sequence>MGSLRNPVGPLPSSIYWRRRAVLLSVIALLALLITWIVTSGGGGGGDHDNGANGKNPAPSITPGPSGSGPAISQAPGGRDESGSGGSGGSGSGSGGSGDGSGSGSGDGSDGDGSGAGSGAGDSGAADGSGGGSGGAGGSAGGDVEGGGTGGVGAGDALPAGSSLPDCTANAVKLSLRSVRNTYEPGRTPAFELTARNVSGGDCKVDLGPKNTVVTITQAGSDDEFWSSADCPKGSGSLLFRVPADSGITYTVKWDRKPSAPRCATPAAGSARAGTYLVEAKAPGFAKVQTSFVLEKD</sequence>
<gene>
    <name evidence="3" type="ORF">GCM10010421_61540</name>
</gene>
<feature type="compositionally biased region" description="Low complexity" evidence="1">
    <location>
        <begin position="51"/>
        <end position="77"/>
    </location>
</feature>
<feature type="transmembrane region" description="Helical" evidence="2">
    <location>
        <begin position="21"/>
        <end position="39"/>
    </location>
</feature>
<evidence type="ECO:0000256" key="1">
    <source>
        <dbReference type="SAM" id="MobiDB-lite"/>
    </source>
</evidence>
<comment type="caution">
    <text evidence="3">The sequence shown here is derived from an EMBL/GenBank/DDBJ whole genome shotgun (WGS) entry which is preliminary data.</text>
</comment>
<feature type="region of interest" description="Disordered" evidence="1">
    <location>
        <begin position="47"/>
        <end position="154"/>
    </location>
</feature>
<accession>A0ABN3KH78</accession>
<name>A0ABN3KH78_9ACTN</name>
<keyword evidence="4" id="KW-1185">Reference proteome</keyword>
<dbReference type="Proteomes" id="UP001500460">
    <property type="component" value="Unassembled WGS sequence"/>
</dbReference>
<protein>
    <recommendedName>
        <fullName evidence="5">Secreted protein</fullName>
    </recommendedName>
</protein>
<evidence type="ECO:0000313" key="3">
    <source>
        <dbReference type="EMBL" id="GAA2459876.1"/>
    </source>
</evidence>
<keyword evidence="2" id="KW-1133">Transmembrane helix</keyword>
<feature type="compositionally biased region" description="Gly residues" evidence="1">
    <location>
        <begin position="83"/>
        <end position="154"/>
    </location>
</feature>
<dbReference type="EMBL" id="BAAATK010000076">
    <property type="protein sequence ID" value="GAA2459876.1"/>
    <property type="molecule type" value="Genomic_DNA"/>
</dbReference>
<evidence type="ECO:0000313" key="4">
    <source>
        <dbReference type="Proteomes" id="UP001500460"/>
    </source>
</evidence>
<dbReference type="RefSeq" id="WP_344609451.1">
    <property type="nucleotide sequence ID" value="NZ_BAAATK010000076.1"/>
</dbReference>
<organism evidence="3 4">
    <name type="scientific">Streptomyces glaucus</name>
    <dbReference type="NCBI Taxonomy" id="284029"/>
    <lineage>
        <taxon>Bacteria</taxon>
        <taxon>Bacillati</taxon>
        <taxon>Actinomycetota</taxon>
        <taxon>Actinomycetes</taxon>
        <taxon>Kitasatosporales</taxon>
        <taxon>Streptomycetaceae</taxon>
        <taxon>Streptomyces</taxon>
    </lineage>
</organism>